<keyword evidence="2" id="KW-0677">Repeat</keyword>
<gene>
    <name evidence="3" type="ORF">F0562_028960</name>
</gene>
<keyword evidence="4" id="KW-1185">Reference proteome</keyword>
<dbReference type="PANTHER" id="PTHR46344:SF27">
    <property type="entry name" value="KELCH REPEAT SUPERFAMILY PROTEIN"/>
    <property type="match status" value="1"/>
</dbReference>
<evidence type="ECO:0000313" key="3">
    <source>
        <dbReference type="EMBL" id="KAA8536482.1"/>
    </source>
</evidence>
<proteinExistence type="predicted"/>
<dbReference type="AlphaFoldDB" id="A0A5J5B3M7"/>
<protein>
    <submittedName>
        <fullName evidence="3">Uncharacterized protein</fullName>
    </submittedName>
</protein>
<organism evidence="3 4">
    <name type="scientific">Nyssa sinensis</name>
    <dbReference type="NCBI Taxonomy" id="561372"/>
    <lineage>
        <taxon>Eukaryota</taxon>
        <taxon>Viridiplantae</taxon>
        <taxon>Streptophyta</taxon>
        <taxon>Embryophyta</taxon>
        <taxon>Tracheophyta</taxon>
        <taxon>Spermatophyta</taxon>
        <taxon>Magnoliopsida</taxon>
        <taxon>eudicotyledons</taxon>
        <taxon>Gunneridae</taxon>
        <taxon>Pentapetalae</taxon>
        <taxon>asterids</taxon>
        <taxon>Cornales</taxon>
        <taxon>Nyssaceae</taxon>
        <taxon>Nyssa</taxon>
    </lineage>
</organism>
<dbReference type="SUPFAM" id="SSF117281">
    <property type="entry name" value="Kelch motif"/>
    <property type="match status" value="1"/>
</dbReference>
<dbReference type="InterPro" id="IPR006652">
    <property type="entry name" value="Kelch_1"/>
</dbReference>
<evidence type="ECO:0000313" key="4">
    <source>
        <dbReference type="Proteomes" id="UP000325577"/>
    </source>
</evidence>
<evidence type="ECO:0000256" key="2">
    <source>
        <dbReference type="ARBA" id="ARBA00022737"/>
    </source>
</evidence>
<dbReference type="OrthoDB" id="45365at2759"/>
<sequence>MWYALDPLWMKWQRLPPMPYITAEDEDGSKRGLAGIWMWNMVGSSIKIADAVRGWLGWKDTLDRMPFCGCGIGAVDGCLYVPGGFSKASAMSCVRRYDPILNAWSEYSILILVYGPKSQACHFRKLRVLPTALLRDLLKPIATGMTSYRGKLYVPQSLYYWQFFVDVGGEMYDPETNSWVDMPVGMGEGWPARQGGTKLSVIVNGNMYAFDPSSSQDSAKIKVYDYED</sequence>
<dbReference type="EMBL" id="CM018039">
    <property type="protein sequence ID" value="KAA8536482.1"/>
    <property type="molecule type" value="Genomic_DNA"/>
</dbReference>
<dbReference type="InterPro" id="IPR015915">
    <property type="entry name" value="Kelch-typ_b-propeller"/>
</dbReference>
<dbReference type="Pfam" id="PF01344">
    <property type="entry name" value="Kelch_1"/>
    <property type="match status" value="1"/>
</dbReference>
<dbReference type="PANTHER" id="PTHR46344">
    <property type="entry name" value="OS02G0202900 PROTEIN"/>
    <property type="match status" value="1"/>
</dbReference>
<keyword evidence="1" id="KW-0880">Kelch repeat</keyword>
<dbReference type="Gene3D" id="2.120.10.80">
    <property type="entry name" value="Kelch-type beta propeller"/>
    <property type="match status" value="1"/>
</dbReference>
<evidence type="ECO:0000256" key="1">
    <source>
        <dbReference type="ARBA" id="ARBA00022441"/>
    </source>
</evidence>
<accession>A0A5J5B3M7</accession>
<name>A0A5J5B3M7_9ASTE</name>
<reference evidence="3 4" key="1">
    <citation type="submission" date="2019-09" db="EMBL/GenBank/DDBJ databases">
        <title>A chromosome-level genome assembly of the Chinese tupelo Nyssa sinensis.</title>
        <authorList>
            <person name="Yang X."/>
            <person name="Kang M."/>
            <person name="Yang Y."/>
            <person name="Xiong H."/>
            <person name="Wang M."/>
            <person name="Zhang Z."/>
            <person name="Wang Z."/>
            <person name="Wu H."/>
            <person name="Ma T."/>
            <person name="Liu J."/>
            <person name="Xi Z."/>
        </authorList>
    </citation>
    <scope>NUCLEOTIDE SEQUENCE [LARGE SCALE GENOMIC DNA]</scope>
    <source>
        <strain evidence="3">J267</strain>
        <tissue evidence="3">Leaf</tissue>
    </source>
</reference>
<dbReference type="Proteomes" id="UP000325577">
    <property type="component" value="Linkage Group LG16"/>
</dbReference>